<feature type="compositionally biased region" description="Polar residues" evidence="6">
    <location>
        <begin position="47"/>
        <end position="58"/>
    </location>
</feature>
<evidence type="ECO:0000313" key="9">
    <source>
        <dbReference type="Proteomes" id="UP000249464"/>
    </source>
</evidence>
<dbReference type="GO" id="GO:1990961">
    <property type="term" value="P:xenobiotic detoxification by transmembrane export across the plasma membrane"/>
    <property type="evidence" value="ECO:0007669"/>
    <property type="project" value="InterPro"/>
</dbReference>
<keyword evidence="9" id="KW-1185">Reference proteome</keyword>
<evidence type="ECO:0000256" key="6">
    <source>
        <dbReference type="SAM" id="MobiDB-lite"/>
    </source>
</evidence>
<dbReference type="Pfam" id="PF01554">
    <property type="entry name" value="MatE"/>
    <property type="match status" value="2"/>
</dbReference>
<gene>
    <name evidence="8" type="primary">BQ5605_C005g03622</name>
    <name evidence="8" type="ORF">BQ5605_C005G03622</name>
</gene>
<dbReference type="AlphaFoldDB" id="A0A2X0MBG0"/>
<evidence type="ECO:0000256" key="2">
    <source>
        <dbReference type="ARBA" id="ARBA00010199"/>
    </source>
</evidence>
<dbReference type="GO" id="GO:0015297">
    <property type="term" value="F:antiporter activity"/>
    <property type="evidence" value="ECO:0007669"/>
    <property type="project" value="InterPro"/>
</dbReference>
<evidence type="ECO:0000256" key="5">
    <source>
        <dbReference type="ARBA" id="ARBA00023136"/>
    </source>
</evidence>
<dbReference type="InterPro" id="IPR002528">
    <property type="entry name" value="MATE_fam"/>
</dbReference>
<feature type="region of interest" description="Disordered" evidence="6">
    <location>
        <begin position="24"/>
        <end position="148"/>
    </location>
</feature>
<feature type="compositionally biased region" description="Basic and acidic residues" evidence="6">
    <location>
        <begin position="62"/>
        <end position="78"/>
    </location>
</feature>
<comment type="similarity">
    <text evidence="2">Belongs to the multi antimicrobial extrusion (MATE) (TC 2.A.66.1) family.</text>
</comment>
<feature type="transmembrane region" description="Helical" evidence="7">
    <location>
        <begin position="562"/>
        <end position="584"/>
    </location>
</feature>
<dbReference type="GO" id="GO:0042910">
    <property type="term" value="F:xenobiotic transmembrane transporter activity"/>
    <property type="evidence" value="ECO:0007669"/>
    <property type="project" value="InterPro"/>
</dbReference>
<feature type="transmembrane region" description="Helical" evidence="7">
    <location>
        <begin position="477"/>
        <end position="501"/>
    </location>
</feature>
<dbReference type="InterPro" id="IPR045069">
    <property type="entry name" value="MATE_euk"/>
</dbReference>
<feature type="transmembrane region" description="Helical" evidence="7">
    <location>
        <begin position="298"/>
        <end position="320"/>
    </location>
</feature>
<protein>
    <submittedName>
        <fullName evidence="8">BQ5605_C005g03622 protein</fullName>
    </submittedName>
</protein>
<organism evidence="8 9">
    <name type="scientific">Microbotryum silenes-dioicae</name>
    <dbReference type="NCBI Taxonomy" id="796604"/>
    <lineage>
        <taxon>Eukaryota</taxon>
        <taxon>Fungi</taxon>
        <taxon>Dikarya</taxon>
        <taxon>Basidiomycota</taxon>
        <taxon>Pucciniomycotina</taxon>
        <taxon>Microbotryomycetes</taxon>
        <taxon>Microbotryales</taxon>
        <taxon>Microbotryaceae</taxon>
        <taxon>Microbotryum</taxon>
    </lineage>
</organism>
<keyword evidence="5 7" id="KW-0472">Membrane</keyword>
<dbReference type="CDD" id="cd13132">
    <property type="entry name" value="MATE_eukaryotic"/>
    <property type="match status" value="1"/>
</dbReference>
<dbReference type="Proteomes" id="UP000249464">
    <property type="component" value="Unassembled WGS sequence"/>
</dbReference>
<reference evidence="8 9" key="1">
    <citation type="submission" date="2016-11" db="EMBL/GenBank/DDBJ databases">
        <authorList>
            <person name="Jaros S."/>
            <person name="Januszkiewicz K."/>
            <person name="Wedrychowicz H."/>
        </authorList>
    </citation>
    <scope>NUCLEOTIDE SEQUENCE [LARGE SCALE GENOMIC DNA]</scope>
</reference>
<dbReference type="STRING" id="796604.A0A2X0MBG0"/>
<feature type="transmembrane region" description="Helical" evidence="7">
    <location>
        <begin position="400"/>
        <end position="425"/>
    </location>
</feature>
<feature type="transmembrane region" description="Helical" evidence="7">
    <location>
        <begin position="591"/>
        <end position="612"/>
    </location>
</feature>
<keyword evidence="4 7" id="KW-1133">Transmembrane helix</keyword>
<accession>A0A2X0MBG0</accession>
<feature type="transmembrane region" description="Helical" evidence="7">
    <location>
        <begin position="369"/>
        <end position="388"/>
    </location>
</feature>
<evidence type="ECO:0000313" key="8">
    <source>
        <dbReference type="EMBL" id="SGY77385.1"/>
    </source>
</evidence>
<evidence type="ECO:0000256" key="7">
    <source>
        <dbReference type="SAM" id="Phobius"/>
    </source>
</evidence>
<dbReference type="NCBIfam" id="TIGR00797">
    <property type="entry name" value="matE"/>
    <property type="match status" value="1"/>
</dbReference>
<evidence type="ECO:0000256" key="3">
    <source>
        <dbReference type="ARBA" id="ARBA00022692"/>
    </source>
</evidence>
<dbReference type="GO" id="GO:0016020">
    <property type="term" value="C:membrane"/>
    <property type="evidence" value="ECO:0007669"/>
    <property type="project" value="UniProtKB-SubCell"/>
</dbReference>
<sequence length="675" mass="71501">MFAGHPGTSPASFKGDVSFLQRAALRGDTTLQPPPSGDPSLPFGPAGSSTARRPSANNGGHIVDDQSTHSDEQDDAYRGRGRQRRGSSGKTSRASIYSLGGSRLSPTRESTVGEEDDELRDGVMGLGGDKRNRDGLGPVFLEDEPERSRSRKLTAAAISGTVAVDLSKSMSIAPAPRAPTAPTATEHTPLLGSAGASTLVNVPLPEDGQKARAAFWHEIKVLISYAVPIAGTHFLEYSLLVVTVVSVGHIGTVELAAASIASMTSNVVALSLIQGFCTALDTLCPQAYTSNPRMTSLYALRTFFILMILVIPQVIIFWNAEGLLLALRQDPKVAERASTYLRALSFGLPGYAGFECIRRWLQAQGMMVAPVVTLIIAAPLNVLLNYLLVWGPDSIRLGFIGAPISTAISMNVMFIVSVVYAVLAAPRDAWGGFSKEVFHDLGLNITLGLAGSAAVVSEWWSWEIVGLASSFLGPTALAAQSVLLTSASLFYQIPYALSVAAAVRAGNLLGAQRPDTARMTSYATMTLAIGVAGINSLLLVVFRHRWGLLFSSEKEVIEVVASVLGLVAAFQLSDGISGAMAGLLRGAGKATLGAVLNLISYYVVGLPLGMALTFAGPKMGLKGLWLGLTAALTGTATLTTWVILRLDWRLESENARIRMGVAKRDEEDDGPEYEQ</sequence>
<feature type="transmembrane region" description="Helical" evidence="7">
    <location>
        <begin position="624"/>
        <end position="644"/>
    </location>
</feature>
<proteinExistence type="inferred from homology"/>
<evidence type="ECO:0000256" key="4">
    <source>
        <dbReference type="ARBA" id="ARBA00022989"/>
    </source>
</evidence>
<dbReference type="EMBL" id="FQNC01000047">
    <property type="protein sequence ID" value="SGY77385.1"/>
    <property type="molecule type" value="Genomic_DNA"/>
</dbReference>
<keyword evidence="3 7" id="KW-0812">Transmembrane</keyword>
<comment type="subcellular location">
    <subcellularLocation>
        <location evidence="1">Membrane</location>
        <topology evidence="1">Multi-pass membrane protein</topology>
    </subcellularLocation>
</comment>
<dbReference type="PANTHER" id="PTHR11206">
    <property type="entry name" value="MULTIDRUG RESISTANCE PROTEIN"/>
    <property type="match status" value="1"/>
</dbReference>
<evidence type="ECO:0000256" key="1">
    <source>
        <dbReference type="ARBA" id="ARBA00004141"/>
    </source>
</evidence>
<name>A0A2X0MBG0_9BASI</name>
<feature type="transmembrane region" description="Helical" evidence="7">
    <location>
        <begin position="437"/>
        <end position="457"/>
    </location>
</feature>
<feature type="transmembrane region" description="Helical" evidence="7">
    <location>
        <begin position="522"/>
        <end position="542"/>
    </location>
</feature>